<dbReference type="OrthoDB" id="276276at2759"/>
<dbReference type="PANTHER" id="PTHR43736:SF1">
    <property type="entry name" value="DIHYDRONEOPTERIN TRIPHOSPHATE DIPHOSPHATASE"/>
    <property type="match status" value="1"/>
</dbReference>
<dbReference type="CDD" id="cd02883">
    <property type="entry name" value="NUDIX_Hydrolase"/>
    <property type="match status" value="1"/>
</dbReference>
<protein>
    <recommendedName>
        <fullName evidence="1">Nudix hydrolase domain-containing protein</fullName>
    </recommendedName>
</protein>
<dbReference type="SUPFAM" id="SSF55811">
    <property type="entry name" value="Nudix"/>
    <property type="match status" value="1"/>
</dbReference>
<dbReference type="Pfam" id="PF00293">
    <property type="entry name" value="NUDIX"/>
    <property type="match status" value="1"/>
</dbReference>
<feature type="domain" description="Nudix hydrolase" evidence="1">
    <location>
        <begin position="37"/>
        <end position="143"/>
    </location>
</feature>
<feature type="non-terminal residue" evidence="2">
    <location>
        <position position="143"/>
    </location>
</feature>
<name>A0A0C3GYJ7_OIDMZ</name>
<keyword evidence="3" id="KW-1185">Reference proteome</keyword>
<sequence>MPQTSHPPVFDFTYNPSSSPFTVSSEKFISNHSGANYKFLATGAFVFDDSNSSSPRILLIQRCASDSMPSRWEIPGGGVDDDDESILHAVARELWEEAALTAVSIGPLVGSPHFFESRSGKQVSKFNFLVEAKSVEGTMDVQL</sequence>
<dbReference type="STRING" id="913774.A0A0C3GYJ7"/>
<dbReference type="EMBL" id="KN832885">
    <property type="protein sequence ID" value="KIM96244.1"/>
    <property type="molecule type" value="Genomic_DNA"/>
</dbReference>
<dbReference type="InterPro" id="IPR015797">
    <property type="entry name" value="NUDIX_hydrolase-like_dom_sf"/>
</dbReference>
<reference evidence="2 3" key="1">
    <citation type="submission" date="2014-04" db="EMBL/GenBank/DDBJ databases">
        <authorList>
            <consortium name="DOE Joint Genome Institute"/>
            <person name="Kuo A."/>
            <person name="Martino E."/>
            <person name="Perotto S."/>
            <person name="Kohler A."/>
            <person name="Nagy L.G."/>
            <person name="Floudas D."/>
            <person name="Copeland A."/>
            <person name="Barry K.W."/>
            <person name="Cichocki N."/>
            <person name="Veneault-Fourrey C."/>
            <person name="LaButti K."/>
            <person name="Lindquist E.A."/>
            <person name="Lipzen A."/>
            <person name="Lundell T."/>
            <person name="Morin E."/>
            <person name="Murat C."/>
            <person name="Sun H."/>
            <person name="Tunlid A."/>
            <person name="Henrissat B."/>
            <person name="Grigoriev I.V."/>
            <person name="Hibbett D.S."/>
            <person name="Martin F."/>
            <person name="Nordberg H.P."/>
            <person name="Cantor M.N."/>
            <person name="Hua S.X."/>
        </authorList>
    </citation>
    <scope>NUCLEOTIDE SEQUENCE [LARGE SCALE GENOMIC DNA]</scope>
    <source>
        <strain evidence="2 3">Zn</strain>
    </source>
</reference>
<gene>
    <name evidence="2" type="ORF">OIDMADRAFT_20996</name>
</gene>
<dbReference type="Gene3D" id="3.90.79.10">
    <property type="entry name" value="Nucleoside Triphosphate Pyrophosphohydrolase"/>
    <property type="match status" value="1"/>
</dbReference>
<dbReference type="Proteomes" id="UP000054321">
    <property type="component" value="Unassembled WGS sequence"/>
</dbReference>
<reference evidence="3" key="2">
    <citation type="submission" date="2015-01" db="EMBL/GenBank/DDBJ databases">
        <title>Evolutionary Origins and Diversification of the Mycorrhizal Mutualists.</title>
        <authorList>
            <consortium name="DOE Joint Genome Institute"/>
            <consortium name="Mycorrhizal Genomics Consortium"/>
            <person name="Kohler A."/>
            <person name="Kuo A."/>
            <person name="Nagy L.G."/>
            <person name="Floudas D."/>
            <person name="Copeland A."/>
            <person name="Barry K.W."/>
            <person name="Cichocki N."/>
            <person name="Veneault-Fourrey C."/>
            <person name="LaButti K."/>
            <person name="Lindquist E.A."/>
            <person name="Lipzen A."/>
            <person name="Lundell T."/>
            <person name="Morin E."/>
            <person name="Murat C."/>
            <person name="Riley R."/>
            <person name="Ohm R."/>
            <person name="Sun H."/>
            <person name="Tunlid A."/>
            <person name="Henrissat B."/>
            <person name="Grigoriev I.V."/>
            <person name="Hibbett D.S."/>
            <person name="Martin F."/>
        </authorList>
    </citation>
    <scope>NUCLEOTIDE SEQUENCE [LARGE SCALE GENOMIC DNA]</scope>
    <source>
        <strain evidence="3">Zn</strain>
    </source>
</reference>
<dbReference type="PROSITE" id="PS51462">
    <property type="entry name" value="NUDIX"/>
    <property type="match status" value="1"/>
</dbReference>
<dbReference type="InterPro" id="IPR000086">
    <property type="entry name" value="NUDIX_hydrolase_dom"/>
</dbReference>
<evidence type="ECO:0000313" key="3">
    <source>
        <dbReference type="Proteomes" id="UP000054321"/>
    </source>
</evidence>
<accession>A0A0C3GYJ7</accession>
<dbReference type="InParanoid" id="A0A0C3GYJ7"/>
<proteinExistence type="predicted"/>
<organism evidence="2 3">
    <name type="scientific">Oidiodendron maius (strain Zn)</name>
    <dbReference type="NCBI Taxonomy" id="913774"/>
    <lineage>
        <taxon>Eukaryota</taxon>
        <taxon>Fungi</taxon>
        <taxon>Dikarya</taxon>
        <taxon>Ascomycota</taxon>
        <taxon>Pezizomycotina</taxon>
        <taxon>Leotiomycetes</taxon>
        <taxon>Leotiomycetes incertae sedis</taxon>
        <taxon>Myxotrichaceae</taxon>
        <taxon>Oidiodendron</taxon>
    </lineage>
</organism>
<evidence type="ECO:0000313" key="2">
    <source>
        <dbReference type="EMBL" id="KIM96244.1"/>
    </source>
</evidence>
<dbReference type="PANTHER" id="PTHR43736">
    <property type="entry name" value="ADP-RIBOSE PYROPHOSPHATASE"/>
    <property type="match status" value="1"/>
</dbReference>
<dbReference type="AlphaFoldDB" id="A0A0C3GYJ7"/>
<evidence type="ECO:0000259" key="1">
    <source>
        <dbReference type="PROSITE" id="PS51462"/>
    </source>
</evidence>
<dbReference type="HOGENOM" id="CLU_067850_0_0_1"/>